<dbReference type="EMBL" id="FNRK01000001">
    <property type="protein sequence ID" value="SDZ91154.1"/>
    <property type="molecule type" value="Genomic_DNA"/>
</dbReference>
<dbReference type="GO" id="GO:0016614">
    <property type="term" value="F:oxidoreductase activity, acting on CH-OH group of donors"/>
    <property type="evidence" value="ECO:0007669"/>
    <property type="project" value="InterPro"/>
</dbReference>
<dbReference type="Pfam" id="PF13685">
    <property type="entry name" value="Fe-ADH_2"/>
    <property type="match status" value="1"/>
</dbReference>
<dbReference type="InterPro" id="IPR016205">
    <property type="entry name" value="Glycerol_DH"/>
</dbReference>
<keyword evidence="4" id="KW-0521">NADP</keyword>
<evidence type="ECO:0000256" key="1">
    <source>
        <dbReference type="ARBA" id="ARBA00022490"/>
    </source>
</evidence>
<organism evidence="10 11">
    <name type="scientific">Eubacterium aggregans</name>
    <dbReference type="NCBI Taxonomy" id="81409"/>
    <lineage>
        <taxon>Bacteria</taxon>
        <taxon>Bacillati</taxon>
        <taxon>Bacillota</taxon>
        <taxon>Clostridia</taxon>
        <taxon>Eubacteriales</taxon>
        <taxon>Eubacteriaceae</taxon>
        <taxon>Eubacterium</taxon>
    </lineage>
</organism>
<dbReference type="PANTHER" id="PTHR43616">
    <property type="entry name" value="GLYCEROL DEHYDROGENASE"/>
    <property type="match status" value="1"/>
</dbReference>
<evidence type="ECO:0000256" key="3">
    <source>
        <dbReference type="ARBA" id="ARBA00022723"/>
    </source>
</evidence>
<dbReference type="STRING" id="81409.SAMN04515656_101106"/>
<dbReference type="PANTHER" id="PTHR43616:SF5">
    <property type="entry name" value="GLYCEROL DEHYDROGENASE 1"/>
    <property type="match status" value="1"/>
</dbReference>
<keyword evidence="5" id="KW-0560">Oxidoreductase</keyword>
<keyword evidence="1" id="KW-0963">Cytoplasm</keyword>
<evidence type="ECO:0000256" key="7">
    <source>
        <dbReference type="ARBA" id="ARBA00023098"/>
    </source>
</evidence>
<evidence type="ECO:0000256" key="4">
    <source>
        <dbReference type="ARBA" id="ARBA00022857"/>
    </source>
</evidence>
<dbReference type="GO" id="GO:0008654">
    <property type="term" value="P:phospholipid biosynthetic process"/>
    <property type="evidence" value="ECO:0007669"/>
    <property type="project" value="UniProtKB-KW"/>
</dbReference>
<dbReference type="AlphaFoldDB" id="A0A1H3WXP4"/>
<sequence length="458" mass="50418">MMEEWKVKGVDIYKKHAFDCRCGRHHTMPVGKVVIGPDVARTLPTQLEALGMTGKGMLVTDAVVYQVLGEALLAQWQEEDLAVSVYTLPEGSRSDERALGNILCHLSEDTGFLISLGGGMVTDTVRYLASRMGLPCVAIPSAMTMDGFFTNMSVIIIDDLQKTHYLDYPTLILADTAIIASAPPRMNAAGIGEVVSKISAAIDWYSGKMVKDLYYCEAVEAMMASCIEKGASQETAEGIAVGNPVAVGRLTDALYRSAVAMAWYGSSPCGSGAEHQLNHYWVMCQENRGIPQSMHGQMVGVGAVVNLKLWQYILALDEGTFDIQKALDSMWGERKWQEGIRRVYGTGAEEIFDVQRDNHSFDPVVRQQEIHRILEALPALREKAAALPNADTIARWLAIAGAPRTPKELGITEEELMDSLYYAKESRAGRYNALWIIEALGLLPEVSARLCREMGYRE</sequence>
<keyword evidence="9" id="KW-1208">Phospholipid metabolism</keyword>
<evidence type="ECO:0000256" key="9">
    <source>
        <dbReference type="ARBA" id="ARBA00023264"/>
    </source>
</evidence>
<protein>
    <submittedName>
        <fullName evidence="10">Glycerol-1-phosphate dehydrogenase [NAD(P)+]</fullName>
    </submittedName>
</protein>
<accession>A0A1H3WXP4</accession>
<reference evidence="10 11" key="1">
    <citation type="submission" date="2016-10" db="EMBL/GenBank/DDBJ databases">
        <authorList>
            <person name="de Groot N.N."/>
        </authorList>
    </citation>
    <scope>NUCLEOTIDE SEQUENCE [LARGE SCALE GENOMIC DNA]</scope>
    <source>
        <strain evidence="10 11">SR12</strain>
    </source>
</reference>
<evidence type="ECO:0000256" key="2">
    <source>
        <dbReference type="ARBA" id="ARBA00022516"/>
    </source>
</evidence>
<keyword evidence="2" id="KW-0444">Lipid biosynthesis</keyword>
<dbReference type="Proteomes" id="UP000199394">
    <property type="component" value="Unassembled WGS sequence"/>
</dbReference>
<proteinExistence type="predicted"/>
<name>A0A1H3WXP4_9FIRM</name>
<evidence type="ECO:0000313" key="10">
    <source>
        <dbReference type="EMBL" id="SDZ91154.1"/>
    </source>
</evidence>
<dbReference type="InterPro" id="IPR032837">
    <property type="entry name" value="G1PDH"/>
</dbReference>
<keyword evidence="11" id="KW-1185">Reference proteome</keyword>
<keyword evidence="6" id="KW-0520">NAD</keyword>
<dbReference type="Gene3D" id="3.40.50.1970">
    <property type="match status" value="1"/>
</dbReference>
<dbReference type="GO" id="GO:0046872">
    <property type="term" value="F:metal ion binding"/>
    <property type="evidence" value="ECO:0007669"/>
    <property type="project" value="UniProtKB-KW"/>
</dbReference>
<evidence type="ECO:0000313" key="11">
    <source>
        <dbReference type="Proteomes" id="UP000199394"/>
    </source>
</evidence>
<keyword evidence="7" id="KW-0443">Lipid metabolism</keyword>
<keyword evidence="3" id="KW-0479">Metal-binding</keyword>
<evidence type="ECO:0000256" key="5">
    <source>
        <dbReference type="ARBA" id="ARBA00023002"/>
    </source>
</evidence>
<dbReference type="OrthoDB" id="9763580at2"/>
<dbReference type="SUPFAM" id="SSF56796">
    <property type="entry name" value="Dehydroquinate synthase-like"/>
    <property type="match status" value="1"/>
</dbReference>
<gene>
    <name evidence="10" type="ORF">SAMN04515656_101106</name>
</gene>
<evidence type="ECO:0000256" key="6">
    <source>
        <dbReference type="ARBA" id="ARBA00023027"/>
    </source>
</evidence>
<dbReference type="Gene3D" id="1.20.1090.10">
    <property type="entry name" value="Dehydroquinate synthase-like - alpha domain"/>
    <property type="match status" value="1"/>
</dbReference>
<keyword evidence="8" id="KW-0594">Phospholipid biosynthesis</keyword>
<evidence type="ECO:0000256" key="8">
    <source>
        <dbReference type="ARBA" id="ARBA00023209"/>
    </source>
</evidence>